<dbReference type="EMBL" id="JBBKZS010000038">
    <property type="protein sequence ID" value="MEJ8859789.1"/>
    <property type="molecule type" value="Genomic_DNA"/>
</dbReference>
<comment type="caution">
    <text evidence="1">The sequence shown here is derived from an EMBL/GenBank/DDBJ whole genome shotgun (WGS) entry which is preliminary data.</text>
</comment>
<protein>
    <submittedName>
        <fullName evidence="1">Uncharacterized protein</fullName>
    </submittedName>
</protein>
<proteinExistence type="predicted"/>
<keyword evidence="2" id="KW-1185">Reference proteome</keyword>
<reference evidence="1 2" key="1">
    <citation type="submission" date="2024-03" db="EMBL/GenBank/DDBJ databases">
        <title>Novel species of the genus Variovorax.</title>
        <authorList>
            <person name="Liu Q."/>
            <person name="Xin Y.-H."/>
        </authorList>
    </citation>
    <scope>NUCLEOTIDE SEQUENCE [LARGE SCALE GENOMIC DNA]</scope>
    <source>
        <strain evidence="1 2">KACC 18901</strain>
    </source>
</reference>
<evidence type="ECO:0000313" key="1">
    <source>
        <dbReference type="EMBL" id="MEJ8859789.1"/>
    </source>
</evidence>
<accession>A0ABU8XL85</accession>
<gene>
    <name evidence="1" type="ORF">WKW79_34910</name>
</gene>
<dbReference type="Proteomes" id="UP001367030">
    <property type="component" value="Unassembled WGS sequence"/>
</dbReference>
<organism evidence="1 2">
    <name type="scientific">Variovorax robiniae</name>
    <dbReference type="NCBI Taxonomy" id="1836199"/>
    <lineage>
        <taxon>Bacteria</taxon>
        <taxon>Pseudomonadati</taxon>
        <taxon>Pseudomonadota</taxon>
        <taxon>Betaproteobacteria</taxon>
        <taxon>Burkholderiales</taxon>
        <taxon>Comamonadaceae</taxon>
        <taxon>Variovorax</taxon>
    </lineage>
</organism>
<dbReference type="RefSeq" id="WP_340339824.1">
    <property type="nucleotide sequence ID" value="NZ_JBBKZS010000038.1"/>
</dbReference>
<sequence>MISAAFLSRNTYDPVNPDNLWCLRILLATRWKKRFDQCEGDGPVGGLDKVDIRLGHGRVATAISSASQQREVAKFKDITVSQPIKGPLQKDPITGLLGATKTVVNVIKSVPDGTEMRGLDMGTMHDAGYALVWYLRNDAVT</sequence>
<name>A0ABU8XL85_9BURK</name>
<evidence type="ECO:0000313" key="2">
    <source>
        <dbReference type="Proteomes" id="UP001367030"/>
    </source>
</evidence>